<evidence type="ECO:0000313" key="4">
    <source>
        <dbReference type="Proteomes" id="UP001608902"/>
    </source>
</evidence>
<comment type="similarity">
    <text evidence="1">Belongs to the GSKIP family.</text>
</comment>
<organism evidence="3 4">
    <name type="scientific">Gnathostoma spinigerum</name>
    <dbReference type="NCBI Taxonomy" id="75299"/>
    <lineage>
        <taxon>Eukaryota</taxon>
        <taxon>Metazoa</taxon>
        <taxon>Ecdysozoa</taxon>
        <taxon>Nematoda</taxon>
        <taxon>Chromadorea</taxon>
        <taxon>Rhabditida</taxon>
        <taxon>Spirurina</taxon>
        <taxon>Gnathostomatomorpha</taxon>
        <taxon>Gnathostomatoidea</taxon>
        <taxon>Gnathostomatidae</taxon>
        <taxon>Gnathostoma</taxon>
    </lineage>
</organism>
<dbReference type="Proteomes" id="UP001608902">
    <property type="component" value="Unassembled WGS sequence"/>
</dbReference>
<gene>
    <name evidence="3" type="ORF">AB6A40_005599</name>
</gene>
<dbReference type="InterPro" id="IPR007967">
    <property type="entry name" value="GSKIP_dom"/>
</dbReference>
<dbReference type="InterPro" id="IPR023231">
    <property type="entry name" value="GSKIP_dom_sf"/>
</dbReference>
<dbReference type="Gene3D" id="3.30.2280.10">
    <property type="entry name" value="Hypothetical protein (hspc210)"/>
    <property type="match status" value="1"/>
</dbReference>
<dbReference type="AlphaFoldDB" id="A0ABD6EFW4"/>
<evidence type="ECO:0000259" key="2">
    <source>
        <dbReference type="Pfam" id="PF05303"/>
    </source>
</evidence>
<dbReference type="PANTHER" id="PTHR12490:SF4">
    <property type="entry name" value="GSK3B-INTERACTING PROTEIN"/>
    <property type="match status" value="1"/>
</dbReference>
<dbReference type="SUPFAM" id="SSF103107">
    <property type="entry name" value="Hypothetical protein c14orf129, hspc210"/>
    <property type="match status" value="1"/>
</dbReference>
<keyword evidence="4" id="KW-1185">Reference proteome</keyword>
<feature type="domain" description="GSKIP" evidence="2">
    <location>
        <begin position="148"/>
        <end position="250"/>
    </location>
</feature>
<protein>
    <recommendedName>
        <fullName evidence="2">GSKIP domain-containing protein</fullName>
    </recommendedName>
</protein>
<dbReference type="InterPro" id="IPR037395">
    <property type="entry name" value="GSKIP"/>
</dbReference>
<dbReference type="PANTHER" id="PTHR12490">
    <property type="entry name" value="GSK3B-INTERACTING PROTEIN"/>
    <property type="match status" value="1"/>
</dbReference>
<sequence>MSRSESPAVFTPPSSPSAACQCLPSNIPFHGPSPISFHGRPLTGTPSVNYLADSLGVSPLYLQQDSARWQTAAHVYQTNRTYSPIPTCTTEPCLYAQSATPHLLTENLQAVYNHLGTPLSLVEIGIANRKRHAECGGIVNQKEGGPLELEAIAAVHELASDVRSIAVSEMLPRTADLIFVNIKTVEDLPYTLELTMKGWRVASTQWDSMNGDYTKVELHTKYYENARILLEELSPAHSSYFTKCLFEKLISLGEQSSLNDVTVLLLNSAVIGVQSANSVSFIFA</sequence>
<accession>A0ABD6EFW4</accession>
<comment type="caution">
    <text evidence="3">The sequence shown here is derived from an EMBL/GenBank/DDBJ whole genome shotgun (WGS) entry which is preliminary data.</text>
</comment>
<dbReference type="Pfam" id="PF05303">
    <property type="entry name" value="GSKIP_dom"/>
    <property type="match status" value="1"/>
</dbReference>
<evidence type="ECO:0000313" key="3">
    <source>
        <dbReference type="EMBL" id="MFH4978890.1"/>
    </source>
</evidence>
<evidence type="ECO:0000256" key="1">
    <source>
        <dbReference type="ARBA" id="ARBA00009571"/>
    </source>
</evidence>
<dbReference type="EMBL" id="JBGFUD010003630">
    <property type="protein sequence ID" value="MFH4978890.1"/>
    <property type="molecule type" value="Genomic_DNA"/>
</dbReference>
<proteinExistence type="inferred from homology"/>
<reference evidence="3 4" key="1">
    <citation type="submission" date="2024-08" db="EMBL/GenBank/DDBJ databases">
        <title>Gnathostoma spinigerum genome.</title>
        <authorList>
            <person name="Gonzalez-Bertolin B."/>
            <person name="Monzon S."/>
            <person name="Zaballos A."/>
            <person name="Jimenez P."/>
            <person name="Dekumyoy P."/>
            <person name="Varona S."/>
            <person name="Cuesta I."/>
            <person name="Sumanam S."/>
            <person name="Adisakwattana P."/>
            <person name="Gasser R.B."/>
            <person name="Hernandez-Gonzalez A."/>
            <person name="Young N.D."/>
            <person name="Perteguer M.J."/>
        </authorList>
    </citation>
    <scope>NUCLEOTIDE SEQUENCE [LARGE SCALE GENOMIC DNA]</scope>
    <source>
        <strain evidence="3">AL3</strain>
        <tissue evidence="3">Liver</tissue>
    </source>
</reference>
<name>A0ABD6EFW4_9BILA</name>